<dbReference type="GO" id="GO:0022857">
    <property type="term" value="F:transmembrane transporter activity"/>
    <property type="evidence" value="ECO:0007669"/>
    <property type="project" value="InterPro"/>
</dbReference>
<dbReference type="InterPro" id="IPR002293">
    <property type="entry name" value="AA/rel_permease1"/>
</dbReference>
<dbReference type="Gene3D" id="1.20.1740.10">
    <property type="entry name" value="Amino acid/polyamine transporter I"/>
    <property type="match status" value="1"/>
</dbReference>
<keyword evidence="4 7" id="KW-1133">Transmembrane helix</keyword>
<feature type="transmembrane region" description="Helical" evidence="7">
    <location>
        <begin position="260"/>
        <end position="281"/>
    </location>
</feature>
<proteinExistence type="predicted"/>
<evidence type="ECO:0000256" key="5">
    <source>
        <dbReference type="ARBA" id="ARBA00023136"/>
    </source>
</evidence>
<feature type="coiled-coil region" evidence="6">
    <location>
        <begin position="775"/>
        <end position="802"/>
    </location>
</feature>
<dbReference type="AlphaFoldDB" id="A0A6M4JDH8"/>
<dbReference type="KEGG" id="mmio:HLA92_01600"/>
<evidence type="ECO:0000256" key="7">
    <source>
        <dbReference type="SAM" id="Phobius"/>
    </source>
</evidence>
<feature type="transmembrane region" description="Helical" evidence="7">
    <location>
        <begin position="391"/>
        <end position="413"/>
    </location>
</feature>
<dbReference type="EMBL" id="CP053097">
    <property type="protein sequence ID" value="QJR44126.1"/>
    <property type="molecule type" value="Genomic_DNA"/>
</dbReference>
<comment type="subcellular location">
    <subcellularLocation>
        <location evidence="1">Cell membrane</location>
        <topology evidence="1">Multi-pass membrane protein</topology>
    </subcellularLocation>
</comment>
<dbReference type="SUPFAM" id="SSF52540">
    <property type="entry name" value="P-loop containing nucleoside triphosphate hydrolases"/>
    <property type="match status" value="1"/>
</dbReference>
<keyword evidence="6" id="KW-0175">Coiled coil</keyword>
<evidence type="ECO:0000256" key="1">
    <source>
        <dbReference type="ARBA" id="ARBA00004651"/>
    </source>
</evidence>
<evidence type="ECO:0000256" key="4">
    <source>
        <dbReference type="ARBA" id="ARBA00022989"/>
    </source>
</evidence>
<feature type="coiled-coil region" evidence="6">
    <location>
        <begin position="703"/>
        <end position="730"/>
    </location>
</feature>
<evidence type="ECO:0000256" key="6">
    <source>
        <dbReference type="SAM" id="Coils"/>
    </source>
</evidence>
<name>A0A6M4JDH8_9MOLU</name>
<feature type="transmembrane region" description="Helical" evidence="7">
    <location>
        <begin position="37"/>
        <end position="56"/>
    </location>
</feature>
<keyword evidence="9" id="KW-1185">Reference proteome</keyword>
<dbReference type="PANTHER" id="PTHR42770">
    <property type="entry name" value="AMINO ACID TRANSPORTER-RELATED"/>
    <property type="match status" value="1"/>
</dbReference>
<sequence length="813" mass="93554">MKRKFTEKSFIFYGINFIVGFGFIATIQSVIKNGNYSLLIFVITSFIAAAIMLAFARGTQYFGNQIGGSYAYAKEAFPKSKWFWFLNGWNQFMQAPLFSATSPLFFSTIASLFVNDEKYQILLLIISLIFFVTLTIISSFSLHISKKVILATAIIKWIVFALILGVIVYLVSTNPTPNLFTKNSSIQKITPFIIINSILSFIYAYGGIEGLAGLSTNVKTKNFKKILFYLFGFVIFIYLVFFLLFSFIPSFQAGQGDYVAIIMKNTLGTAGLIIFAIGLLFKQMTSTIFSMVYYSKTIVPLALDNFLPSSFAKVAKNNQHKNAIKFVTIISIFSMIIFTILPKLIGATDSFTTILSAGNLVFFVLYLNTLISILHVSFKRKEFKIPIWEKIFYMIATSLIIVILLISFIPPIINETYEPSQLLVILSYVSFMILGFIVWICYILIKRLNPLHKFTINLTKQIKTKQQLDNIQPTGINAIIKQLFFTSLKSKEKFILLTHQNEFSIKLIINLLTSALNFHNKINELPTNIVYKLNTEQLAFSKKNINTIFYNILSTKNPQNTNIILFIENINLLNDDILEILKTFKNKTNIKIIASTQNVNEHIKYNEIFNFISLENLSKLQKQDIILYAKDQLVSEHNLIIDNDVNQLLIKMIKNNMNFNFILNQIDNAAAYIKTHNNQWFKHIDSLNQTKINLEYQKIANQKLNNNKDVIILNNQIKNLEDEITTLQDNYLWEQNIAQKLILSLQQQKFYQQKIQEYKDSDNISVAYLLENQIIVQIQKEIDDLKNKIKNFQAYKINITKEIFLKANKSITI</sequence>
<accession>A0A6M4JDH8</accession>
<dbReference type="RefSeq" id="WP_171112881.1">
    <property type="nucleotide sequence ID" value="NZ_CP053097.1"/>
</dbReference>
<evidence type="ECO:0000256" key="2">
    <source>
        <dbReference type="ARBA" id="ARBA00022475"/>
    </source>
</evidence>
<evidence type="ECO:0000313" key="9">
    <source>
        <dbReference type="Proteomes" id="UP000502118"/>
    </source>
</evidence>
<feature type="transmembrane region" description="Helical" evidence="7">
    <location>
        <begin position="192"/>
        <end position="214"/>
    </location>
</feature>
<gene>
    <name evidence="8" type="ORF">HLA92_01600</name>
</gene>
<feature type="transmembrane region" description="Helical" evidence="7">
    <location>
        <begin position="12"/>
        <end position="31"/>
    </location>
</feature>
<evidence type="ECO:0000313" key="8">
    <source>
        <dbReference type="EMBL" id="QJR44126.1"/>
    </source>
</evidence>
<feature type="transmembrane region" description="Helical" evidence="7">
    <location>
        <begin position="351"/>
        <end position="371"/>
    </location>
</feature>
<keyword evidence="3 7" id="KW-0812">Transmembrane</keyword>
<dbReference type="Proteomes" id="UP000502118">
    <property type="component" value="Chromosome"/>
</dbReference>
<feature type="transmembrane region" description="Helical" evidence="7">
    <location>
        <begin position="95"/>
        <end position="114"/>
    </location>
</feature>
<feature type="transmembrane region" description="Helical" evidence="7">
    <location>
        <begin position="226"/>
        <end position="248"/>
    </location>
</feature>
<keyword evidence="5 7" id="KW-0472">Membrane</keyword>
<protein>
    <submittedName>
        <fullName evidence="8">Amino acid permease</fullName>
    </submittedName>
</protein>
<dbReference type="InterPro" id="IPR027417">
    <property type="entry name" value="P-loop_NTPase"/>
</dbReference>
<dbReference type="Pfam" id="PF13520">
    <property type="entry name" value="AA_permease_2"/>
    <property type="match status" value="1"/>
</dbReference>
<feature type="transmembrane region" description="Helical" evidence="7">
    <location>
        <begin position="120"/>
        <end position="142"/>
    </location>
</feature>
<feature type="transmembrane region" description="Helical" evidence="7">
    <location>
        <begin position="425"/>
        <end position="445"/>
    </location>
</feature>
<feature type="transmembrane region" description="Helical" evidence="7">
    <location>
        <begin position="154"/>
        <end position="172"/>
    </location>
</feature>
<keyword evidence="2" id="KW-1003">Cell membrane</keyword>
<feature type="transmembrane region" description="Helical" evidence="7">
    <location>
        <begin position="323"/>
        <end position="345"/>
    </location>
</feature>
<reference evidence="8 9" key="1">
    <citation type="submission" date="2020-05" db="EMBL/GenBank/DDBJ databases">
        <title>Novel Mycoplasma species detected in Mirounga angustirostris (northern elephant seal) from the USA.</title>
        <authorList>
            <person name="Volokhov D.V."/>
        </authorList>
    </citation>
    <scope>NUCLEOTIDE SEQUENCE [LARGE SCALE GENOMIC DNA]</scope>
    <source>
        <strain evidence="8 9">Mirounga ES2806-NAS</strain>
    </source>
</reference>
<dbReference type="GO" id="GO:0005886">
    <property type="term" value="C:plasma membrane"/>
    <property type="evidence" value="ECO:0007669"/>
    <property type="project" value="UniProtKB-SubCell"/>
</dbReference>
<dbReference type="InterPro" id="IPR050367">
    <property type="entry name" value="APC_superfamily"/>
</dbReference>
<dbReference type="PANTHER" id="PTHR42770:SF18">
    <property type="entry name" value="ARGININE_AGMATINE ANTIPORTER"/>
    <property type="match status" value="1"/>
</dbReference>
<evidence type="ECO:0000256" key="3">
    <source>
        <dbReference type="ARBA" id="ARBA00022692"/>
    </source>
</evidence>
<organism evidence="8 9">
    <name type="scientific">Mycoplasma miroungirhinis</name>
    <dbReference type="NCBI Taxonomy" id="754516"/>
    <lineage>
        <taxon>Bacteria</taxon>
        <taxon>Bacillati</taxon>
        <taxon>Mycoplasmatota</taxon>
        <taxon>Mollicutes</taxon>
        <taxon>Mycoplasmataceae</taxon>
        <taxon>Mycoplasma</taxon>
    </lineage>
</organism>